<dbReference type="InterPro" id="IPR046371">
    <property type="entry name" value="Bcl-2_BH1-3"/>
</dbReference>
<comment type="subcellular location">
    <subcellularLocation>
        <location evidence="2">Cytoplasm</location>
    </subcellularLocation>
    <subcellularLocation>
        <location evidence="3">Mitochondrion outer membrane</location>
        <topology evidence="3">Single-pass membrane protein</topology>
    </subcellularLocation>
    <subcellularLocation>
        <location evidence="1">Nucleus</location>
    </subcellularLocation>
</comment>
<keyword evidence="10" id="KW-0832">Ubl conjugation</keyword>
<dbReference type="FunFam" id="1.10.437.10:FF:000004">
    <property type="entry name" value="apoptosis regulator BAX isoform X2"/>
    <property type="match status" value="1"/>
</dbReference>
<keyword evidence="9" id="KW-1000">Mitochondrion outer membrane</keyword>
<evidence type="ECO:0000256" key="10">
    <source>
        <dbReference type="ARBA" id="ARBA00022843"/>
    </source>
</evidence>
<evidence type="ECO:0000256" key="2">
    <source>
        <dbReference type="ARBA" id="ARBA00004496"/>
    </source>
</evidence>
<protein>
    <recommendedName>
        <fullName evidence="16">Apoptosis regulator BAX</fullName>
    </recommendedName>
</protein>
<evidence type="ECO:0000259" key="18">
    <source>
        <dbReference type="SMART" id="SM00337"/>
    </source>
</evidence>
<evidence type="ECO:0000313" key="19">
    <source>
        <dbReference type="Ensembl" id="ENSOSIP00000010033.1"/>
    </source>
</evidence>
<dbReference type="SMART" id="SM00337">
    <property type="entry name" value="BCL"/>
    <property type="match status" value="1"/>
</dbReference>
<evidence type="ECO:0000256" key="3">
    <source>
        <dbReference type="ARBA" id="ARBA00004572"/>
    </source>
</evidence>
<dbReference type="InterPro" id="IPR026298">
    <property type="entry name" value="Bcl-2_fam"/>
</dbReference>
<sequence length="199" mass="22730">MKTLGEKKNRNLDVCLSEKSKEQLLDVGTKLLKNFICERVRRNLQDDSEVVRQQLGAEELVDPNHKRLAQCLQQIGDELDGNVELKRLIDESSLSPSKEVFLKVALEIFSDGVYNWGRVVTLFYFACRLVIKALITKVPDIIRTIITWTIDYLRDYVIAWIREQGGWDGIRAYFGTPGWQTLAVFVAGVLTAAVVIRKM</sequence>
<dbReference type="PANTHER" id="PTHR11256:SF42">
    <property type="entry name" value="APOPTOSIS REGULATOR BAX"/>
    <property type="match status" value="1"/>
</dbReference>
<dbReference type="GO" id="GO:0051400">
    <property type="term" value="F:BH domain binding"/>
    <property type="evidence" value="ECO:0007669"/>
    <property type="project" value="TreeGrafter"/>
</dbReference>
<evidence type="ECO:0000256" key="8">
    <source>
        <dbReference type="ARBA" id="ARBA00022703"/>
    </source>
</evidence>
<evidence type="ECO:0000256" key="12">
    <source>
        <dbReference type="ARBA" id="ARBA00022990"/>
    </source>
</evidence>
<dbReference type="AlphaFoldDB" id="A0A8C7XBA2"/>
<dbReference type="GO" id="GO:0097192">
    <property type="term" value="P:extrinsic apoptotic signaling pathway in absence of ligand"/>
    <property type="evidence" value="ECO:0007669"/>
    <property type="project" value="TreeGrafter"/>
</dbReference>
<keyword evidence="8" id="KW-0053">Apoptosis</keyword>
<keyword evidence="7 17" id="KW-0812">Transmembrane</keyword>
<dbReference type="GeneTree" id="ENSGT01130000278292"/>
<evidence type="ECO:0000256" key="13">
    <source>
        <dbReference type="ARBA" id="ARBA00023128"/>
    </source>
</evidence>
<dbReference type="Pfam" id="PF00452">
    <property type="entry name" value="Bcl-2"/>
    <property type="match status" value="1"/>
</dbReference>
<dbReference type="PANTHER" id="PTHR11256">
    <property type="entry name" value="BCL-2 RELATED"/>
    <property type="match status" value="1"/>
</dbReference>
<dbReference type="GO" id="GO:0005634">
    <property type="term" value="C:nucleus"/>
    <property type="evidence" value="ECO:0007669"/>
    <property type="project" value="UniProtKB-SubCell"/>
</dbReference>
<feature type="transmembrane region" description="Helical" evidence="17">
    <location>
        <begin position="178"/>
        <end position="196"/>
    </location>
</feature>
<accession>A0A8C7XBA2</accession>
<dbReference type="CDD" id="cd06845">
    <property type="entry name" value="Bcl-2_like"/>
    <property type="match status" value="1"/>
</dbReference>
<dbReference type="InterPro" id="IPR002475">
    <property type="entry name" value="Bcl2-like"/>
</dbReference>
<dbReference type="GO" id="GO:0008630">
    <property type="term" value="P:intrinsic apoptotic signaling pathway in response to DNA damage"/>
    <property type="evidence" value="ECO:0007669"/>
    <property type="project" value="TreeGrafter"/>
</dbReference>
<keyword evidence="11 17" id="KW-1133">Transmembrane helix</keyword>
<name>A0A8C7XBA2_9TELE</name>
<dbReference type="SUPFAM" id="SSF56854">
    <property type="entry name" value="Bcl-2 inhibitors of programmed cell death"/>
    <property type="match status" value="1"/>
</dbReference>
<comment type="similarity">
    <text evidence="4">Belongs to the Bcl-2 family.</text>
</comment>
<keyword evidence="6" id="KW-1017">Isopeptide bond</keyword>
<dbReference type="GO" id="GO:0008053">
    <property type="term" value="P:mitochondrial fusion"/>
    <property type="evidence" value="ECO:0007669"/>
    <property type="project" value="TreeGrafter"/>
</dbReference>
<dbReference type="GO" id="GO:0046686">
    <property type="term" value="P:response to cadmium ion"/>
    <property type="evidence" value="ECO:0007669"/>
    <property type="project" value="Ensembl"/>
</dbReference>
<reference evidence="19" key="1">
    <citation type="submission" date="2025-08" db="UniProtKB">
        <authorList>
            <consortium name="Ensembl"/>
        </authorList>
    </citation>
    <scope>IDENTIFICATION</scope>
</reference>
<evidence type="ECO:0000256" key="15">
    <source>
        <dbReference type="ARBA" id="ARBA00023242"/>
    </source>
</evidence>
<evidence type="ECO:0000256" key="7">
    <source>
        <dbReference type="ARBA" id="ARBA00022692"/>
    </source>
</evidence>
<evidence type="ECO:0000256" key="6">
    <source>
        <dbReference type="ARBA" id="ARBA00022499"/>
    </source>
</evidence>
<keyword evidence="5" id="KW-0963">Cytoplasm</keyword>
<dbReference type="GO" id="GO:0043065">
    <property type="term" value="P:positive regulation of apoptotic process"/>
    <property type="evidence" value="ECO:0007669"/>
    <property type="project" value="Ensembl"/>
</dbReference>
<keyword evidence="15" id="KW-0539">Nucleus</keyword>
<dbReference type="PROSITE" id="PS50062">
    <property type="entry name" value="BCL2_FAMILY"/>
    <property type="match status" value="1"/>
</dbReference>
<keyword evidence="14 17" id="KW-0472">Membrane</keyword>
<proteinExistence type="inferred from homology"/>
<dbReference type="Ensembl" id="ENSOSIT00000010677.1">
    <property type="protein sequence ID" value="ENSOSIP00000010033.1"/>
    <property type="gene ID" value="ENSOSIG00000006259.1"/>
</dbReference>
<dbReference type="PRINTS" id="PR01862">
    <property type="entry name" value="BCL2FAMILY"/>
</dbReference>
<keyword evidence="13" id="KW-0496">Mitochondrion</keyword>
<evidence type="ECO:0000256" key="17">
    <source>
        <dbReference type="SAM" id="Phobius"/>
    </source>
</evidence>
<evidence type="ECO:0000256" key="5">
    <source>
        <dbReference type="ARBA" id="ARBA00022490"/>
    </source>
</evidence>
<evidence type="ECO:0000256" key="1">
    <source>
        <dbReference type="ARBA" id="ARBA00004123"/>
    </source>
</evidence>
<keyword evidence="20" id="KW-1185">Reference proteome</keyword>
<dbReference type="GO" id="GO:0005741">
    <property type="term" value="C:mitochondrial outer membrane"/>
    <property type="evidence" value="ECO:0007669"/>
    <property type="project" value="UniProtKB-SubCell"/>
</dbReference>
<evidence type="ECO:0000256" key="16">
    <source>
        <dbReference type="ARBA" id="ARBA00067217"/>
    </source>
</evidence>
<dbReference type="GO" id="GO:0051597">
    <property type="term" value="P:response to methylmercury"/>
    <property type="evidence" value="ECO:0007669"/>
    <property type="project" value="Ensembl"/>
</dbReference>
<keyword evidence="12" id="KW-0007">Acetylation</keyword>
<reference evidence="19" key="2">
    <citation type="submission" date="2025-09" db="UniProtKB">
        <authorList>
            <consortium name="Ensembl"/>
        </authorList>
    </citation>
    <scope>IDENTIFICATION</scope>
</reference>
<evidence type="ECO:0000256" key="14">
    <source>
        <dbReference type="ARBA" id="ARBA00023136"/>
    </source>
</evidence>
<dbReference type="Gene3D" id="1.10.437.10">
    <property type="entry name" value="Blc2-like"/>
    <property type="match status" value="1"/>
</dbReference>
<evidence type="ECO:0000256" key="11">
    <source>
        <dbReference type="ARBA" id="ARBA00022989"/>
    </source>
</evidence>
<dbReference type="GO" id="GO:0015267">
    <property type="term" value="F:channel activity"/>
    <property type="evidence" value="ECO:0007669"/>
    <property type="project" value="TreeGrafter"/>
</dbReference>
<dbReference type="Proteomes" id="UP000694383">
    <property type="component" value="Unplaced"/>
</dbReference>
<feature type="domain" description="Bcl-2 Bcl-2 homology region 1-3" evidence="18">
    <location>
        <begin position="72"/>
        <end position="167"/>
    </location>
</feature>
<evidence type="ECO:0000313" key="20">
    <source>
        <dbReference type="Proteomes" id="UP000694383"/>
    </source>
</evidence>
<evidence type="ECO:0000256" key="9">
    <source>
        <dbReference type="ARBA" id="ARBA00022787"/>
    </source>
</evidence>
<dbReference type="InterPro" id="IPR036834">
    <property type="entry name" value="Bcl-2-like_sf"/>
</dbReference>
<organism evidence="19 20">
    <name type="scientific">Oryzias sinensis</name>
    <name type="common">Chinese medaka</name>
    <dbReference type="NCBI Taxonomy" id="183150"/>
    <lineage>
        <taxon>Eukaryota</taxon>
        <taxon>Metazoa</taxon>
        <taxon>Chordata</taxon>
        <taxon>Craniata</taxon>
        <taxon>Vertebrata</taxon>
        <taxon>Euteleostomi</taxon>
        <taxon>Actinopterygii</taxon>
        <taxon>Neopterygii</taxon>
        <taxon>Teleostei</taxon>
        <taxon>Neoteleostei</taxon>
        <taxon>Acanthomorphata</taxon>
        <taxon>Ovalentaria</taxon>
        <taxon>Atherinomorphae</taxon>
        <taxon>Beloniformes</taxon>
        <taxon>Adrianichthyidae</taxon>
        <taxon>Oryziinae</taxon>
        <taxon>Oryzias</taxon>
    </lineage>
</organism>
<evidence type="ECO:0000256" key="4">
    <source>
        <dbReference type="ARBA" id="ARBA00009458"/>
    </source>
</evidence>
<dbReference type="GO" id="GO:0001836">
    <property type="term" value="P:release of cytochrome c from mitochondria"/>
    <property type="evidence" value="ECO:0007669"/>
    <property type="project" value="UniProtKB-ARBA"/>
</dbReference>
<dbReference type="GO" id="GO:0005829">
    <property type="term" value="C:cytosol"/>
    <property type="evidence" value="ECO:0007669"/>
    <property type="project" value="UniProtKB-ARBA"/>
</dbReference>